<dbReference type="EMBL" id="JAZHOU010000001">
    <property type="protein sequence ID" value="MEF3078508.1"/>
    <property type="molecule type" value="Genomic_DNA"/>
</dbReference>
<dbReference type="Gene3D" id="1.10.443.10">
    <property type="entry name" value="Intergrase catalytic core"/>
    <property type="match status" value="1"/>
</dbReference>
<dbReference type="RefSeq" id="WP_331809277.1">
    <property type="nucleotide sequence ID" value="NZ_JAZHOU010000001.1"/>
</dbReference>
<evidence type="ECO:0000313" key="4">
    <source>
        <dbReference type="Proteomes" id="UP001356704"/>
    </source>
</evidence>
<gene>
    <name evidence="3" type="ORF">V1468_05805</name>
</gene>
<evidence type="ECO:0000313" key="3">
    <source>
        <dbReference type="EMBL" id="MEF3078508.1"/>
    </source>
</evidence>
<dbReference type="Proteomes" id="UP001356704">
    <property type="component" value="Unassembled WGS sequence"/>
</dbReference>
<evidence type="ECO:0000259" key="2">
    <source>
        <dbReference type="PROSITE" id="PS51898"/>
    </source>
</evidence>
<organism evidence="3 4">
    <name type="scientific">Winogradskyella poriferorum</name>
    <dbReference type="NCBI Taxonomy" id="307627"/>
    <lineage>
        <taxon>Bacteria</taxon>
        <taxon>Pseudomonadati</taxon>
        <taxon>Bacteroidota</taxon>
        <taxon>Flavobacteriia</taxon>
        <taxon>Flavobacteriales</taxon>
        <taxon>Flavobacteriaceae</taxon>
        <taxon>Winogradskyella</taxon>
    </lineage>
</organism>
<reference evidence="3 4" key="1">
    <citation type="submission" date="2024-02" db="EMBL/GenBank/DDBJ databases">
        <title>Winogradskyella poriferorum JCM 12885.</title>
        <authorList>
            <person name="Zhang D.-F."/>
            <person name="Fu Z.-Y."/>
        </authorList>
    </citation>
    <scope>NUCLEOTIDE SEQUENCE [LARGE SCALE GENOMIC DNA]</scope>
    <source>
        <strain evidence="3 4">JCM 12885</strain>
    </source>
</reference>
<dbReference type="SUPFAM" id="SSF56349">
    <property type="entry name" value="DNA breaking-rejoining enzymes"/>
    <property type="match status" value="1"/>
</dbReference>
<dbReference type="CDD" id="cd00397">
    <property type="entry name" value="DNA_BRE_C"/>
    <property type="match status" value="1"/>
</dbReference>
<comment type="caution">
    <text evidence="3">The sequence shown here is derived from an EMBL/GenBank/DDBJ whole genome shotgun (WGS) entry which is preliminary data.</text>
</comment>
<keyword evidence="4" id="KW-1185">Reference proteome</keyword>
<name>A0ABU7W3G1_9FLAO</name>
<dbReference type="PROSITE" id="PS51898">
    <property type="entry name" value="TYR_RECOMBINASE"/>
    <property type="match status" value="1"/>
</dbReference>
<dbReference type="InterPro" id="IPR002104">
    <property type="entry name" value="Integrase_catalytic"/>
</dbReference>
<proteinExistence type="predicted"/>
<protein>
    <submittedName>
        <fullName evidence="3">Site-specific integrase</fullName>
    </submittedName>
</protein>
<evidence type="ECO:0000256" key="1">
    <source>
        <dbReference type="ARBA" id="ARBA00023172"/>
    </source>
</evidence>
<accession>A0ABU7W3G1</accession>
<sequence>MKTQPIDYNKLYSEARKLFFENNQIYNLDRKTENLAYLIALESGLRVSDLLTLKYGDISFNSDFGKYIFSTEIKKTKNSHTGIISNELYNYIQAFRETIKLEFGANSENIFYNYKSNKLYTRQWLHKRIKLTAEKLGFKNCGVHSIRKASAINVLDRTGSLSMAQYHLTHKRATTTDNYLSVTKTSALERLAKIY</sequence>
<dbReference type="InterPro" id="IPR011010">
    <property type="entry name" value="DNA_brk_join_enz"/>
</dbReference>
<keyword evidence="1" id="KW-0233">DNA recombination</keyword>
<dbReference type="InterPro" id="IPR013762">
    <property type="entry name" value="Integrase-like_cat_sf"/>
</dbReference>
<feature type="domain" description="Tyr recombinase" evidence="2">
    <location>
        <begin position="6"/>
        <end position="195"/>
    </location>
</feature>
<dbReference type="Pfam" id="PF00589">
    <property type="entry name" value="Phage_integrase"/>
    <property type="match status" value="1"/>
</dbReference>